<dbReference type="Proteomes" id="UP001432322">
    <property type="component" value="Unassembled WGS sequence"/>
</dbReference>
<gene>
    <name evidence="1" type="ORF">PFISCL1PPCAC_28910</name>
</gene>
<evidence type="ECO:0000313" key="1">
    <source>
        <dbReference type="EMBL" id="GMT37613.1"/>
    </source>
</evidence>
<reference evidence="1" key="1">
    <citation type="submission" date="2023-10" db="EMBL/GenBank/DDBJ databases">
        <title>Genome assembly of Pristionchus species.</title>
        <authorList>
            <person name="Yoshida K."/>
            <person name="Sommer R.J."/>
        </authorList>
    </citation>
    <scope>NUCLEOTIDE SEQUENCE</scope>
    <source>
        <strain evidence="1">RS5133</strain>
    </source>
</reference>
<dbReference type="AlphaFoldDB" id="A0AAV5X2Z3"/>
<feature type="non-terminal residue" evidence="1">
    <location>
        <position position="1"/>
    </location>
</feature>
<organism evidence="1 2">
    <name type="scientific">Pristionchus fissidentatus</name>
    <dbReference type="NCBI Taxonomy" id="1538716"/>
    <lineage>
        <taxon>Eukaryota</taxon>
        <taxon>Metazoa</taxon>
        <taxon>Ecdysozoa</taxon>
        <taxon>Nematoda</taxon>
        <taxon>Chromadorea</taxon>
        <taxon>Rhabditida</taxon>
        <taxon>Rhabditina</taxon>
        <taxon>Diplogasteromorpha</taxon>
        <taxon>Diplogasteroidea</taxon>
        <taxon>Neodiplogasteridae</taxon>
        <taxon>Pristionchus</taxon>
    </lineage>
</organism>
<accession>A0AAV5X2Z3</accession>
<evidence type="ECO:0000313" key="2">
    <source>
        <dbReference type="Proteomes" id="UP001432322"/>
    </source>
</evidence>
<name>A0AAV5X2Z3_9BILA</name>
<protein>
    <submittedName>
        <fullName evidence="1">Uncharacterized protein</fullName>
    </submittedName>
</protein>
<sequence>RFLSQPDSLQKQKFSRLGLDGRLAYFLYTHESAMGVWRVDTLVPSSHKRILLIPFKVVHYVYAAMGRDESGRVLIYICLVAAEEEGMYVCLHELRIDGLQQQPTHNVFAMCPPLDLSNPFFNIPLHNAALGIGQRVSGVPSSRTVYIYDGGIVQGDIPYWRILLDRDSWTFSIEEDTVPAVDPVRVGGRIPGDLPLMVSRFPVVIDGAKRRFLRYGIDERIFIFTEDRVDEQPVSRGEWIPYTRHPENKLELDDIRESRGLRETYSSNGHRATAIESRYSFFVYGDVCILRHRKDDRHQHYWRLVLDDVMREYHFVPCGLATFGIELSVGRMSNAVVAERLVVLAGHEELAVVDLQPLRLSEIAFWTIQKQISSRCKKSGAYHSGWTMEQVSELIGYKGEQQLV</sequence>
<keyword evidence="2" id="KW-1185">Reference proteome</keyword>
<dbReference type="EMBL" id="BTSY01000196">
    <property type="protein sequence ID" value="GMT37613.1"/>
    <property type="molecule type" value="Genomic_DNA"/>
</dbReference>
<comment type="caution">
    <text evidence="1">The sequence shown here is derived from an EMBL/GenBank/DDBJ whole genome shotgun (WGS) entry which is preliminary data.</text>
</comment>
<proteinExistence type="predicted"/>